<evidence type="ECO:0000313" key="3">
    <source>
        <dbReference type="Proteomes" id="UP000183832"/>
    </source>
</evidence>
<dbReference type="AlphaFoldDB" id="A0A1J1HWC6"/>
<name>A0A1J1HWC6_9DIPT</name>
<evidence type="ECO:0000256" key="1">
    <source>
        <dbReference type="SAM" id="SignalP"/>
    </source>
</evidence>
<gene>
    <name evidence="2" type="ORF">CLUMA_CG005865</name>
</gene>
<evidence type="ECO:0000313" key="2">
    <source>
        <dbReference type="EMBL" id="CRK92325.1"/>
    </source>
</evidence>
<feature type="chain" id="PRO_5009619050" evidence="1">
    <location>
        <begin position="23"/>
        <end position="94"/>
    </location>
</feature>
<proteinExistence type="predicted"/>
<feature type="signal peptide" evidence="1">
    <location>
        <begin position="1"/>
        <end position="22"/>
    </location>
</feature>
<accession>A0A1J1HWC6</accession>
<dbReference type="EMBL" id="CVRI01000025">
    <property type="protein sequence ID" value="CRK92325.1"/>
    <property type="molecule type" value="Genomic_DNA"/>
</dbReference>
<organism evidence="2 3">
    <name type="scientific">Clunio marinus</name>
    <dbReference type="NCBI Taxonomy" id="568069"/>
    <lineage>
        <taxon>Eukaryota</taxon>
        <taxon>Metazoa</taxon>
        <taxon>Ecdysozoa</taxon>
        <taxon>Arthropoda</taxon>
        <taxon>Hexapoda</taxon>
        <taxon>Insecta</taxon>
        <taxon>Pterygota</taxon>
        <taxon>Neoptera</taxon>
        <taxon>Endopterygota</taxon>
        <taxon>Diptera</taxon>
        <taxon>Nematocera</taxon>
        <taxon>Chironomoidea</taxon>
        <taxon>Chironomidae</taxon>
        <taxon>Clunio</taxon>
    </lineage>
</organism>
<sequence>MLWVARSFCFLLFLVSFTLVSLQPPYYGLIQLVPDLYSAAYEIVPNFTFQILFNQCHHQLKETFKDDIRINGEICGKVFMVIAEYKKNADKDVQ</sequence>
<protein>
    <submittedName>
        <fullName evidence="2">CLUMA_CG005865, isoform A</fullName>
    </submittedName>
</protein>
<keyword evidence="3" id="KW-1185">Reference proteome</keyword>
<dbReference type="Proteomes" id="UP000183832">
    <property type="component" value="Unassembled WGS sequence"/>
</dbReference>
<reference evidence="2 3" key="1">
    <citation type="submission" date="2015-04" db="EMBL/GenBank/DDBJ databases">
        <authorList>
            <person name="Syromyatnikov M.Y."/>
            <person name="Popov V.N."/>
        </authorList>
    </citation>
    <scope>NUCLEOTIDE SEQUENCE [LARGE SCALE GENOMIC DNA]</scope>
</reference>
<keyword evidence="1" id="KW-0732">Signal</keyword>